<dbReference type="RefSeq" id="WP_387346145.1">
    <property type="nucleotide sequence ID" value="NZ_JBIAXI010000024.1"/>
</dbReference>
<dbReference type="InterPro" id="IPR021944">
    <property type="entry name" value="DUF3560"/>
</dbReference>
<feature type="region of interest" description="Disordered" evidence="1">
    <location>
        <begin position="96"/>
        <end position="122"/>
    </location>
</feature>
<evidence type="ECO:0000313" key="3">
    <source>
        <dbReference type="Proteomes" id="UP001602119"/>
    </source>
</evidence>
<protein>
    <submittedName>
        <fullName evidence="2">DUF3560 domain-containing protein</fullName>
    </submittedName>
</protein>
<dbReference type="Proteomes" id="UP001602119">
    <property type="component" value="Unassembled WGS sequence"/>
</dbReference>
<dbReference type="EMBL" id="JBIAXI010000024">
    <property type="protein sequence ID" value="MFF4777641.1"/>
    <property type="molecule type" value="Genomic_DNA"/>
</dbReference>
<evidence type="ECO:0000256" key="1">
    <source>
        <dbReference type="SAM" id="MobiDB-lite"/>
    </source>
</evidence>
<proteinExistence type="predicted"/>
<evidence type="ECO:0000313" key="2">
    <source>
        <dbReference type="EMBL" id="MFF4777641.1"/>
    </source>
</evidence>
<gene>
    <name evidence="2" type="ORF">ACFY05_32920</name>
</gene>
<sequence>MTSTNSQTIRIVHTREEGTLVEGSRKGDGVWEIVRTRGFRFSRHVGLYIRNSRDKAADRWTIDRAAQALRDAGFTVEVDIDNVTLGRSFAEAEADRNERAEERADRYGERADRNTAAGNARWDRTRERLSHIPLGQPILVGHHSERRHRRLIDWAHTQDGKAIEETKKGKYWAGRAQAAENYQRHREDPGTTRRRIEKLEADRRRIVRVLEDGWERTVHAGEELPEGARVLHTYGDGDRWCKVPSSPGYKASREADLAQIDDELGYWREVLAQAEQRGVKLWSKADFEKGDFVIYFGEAVEVVRANAKSVSIPWAHYWINAGPIVTVEMCKALAHEKMHTDTVPYDKVEGRISRAEALAEGLTVGQARELIARRKREARGE</sequence>
<keyword evidence="3" id="KW-1185">Reference proteome</keyword>
<reference evidence="2 3" key="1">
    <citation type="submission" date="2024-10" db="EMBL/GenBank/DDBJ databases">
        <title>The Natural Products Discovery Center: Release of the First 8490 Sequenced Strains for Exploring Actinobacteria Biosynthetic Diversity.</title>
        <authorList>
            <person name="Kalkreuter E."/>
            <person name="Kautsar S.A."/>
            <person name="Yang D."/>
            <person name="Bader C.D."/>
            <person name="Teijaro C.N."/>
            <person name="Fluegel L."/>
            <person name="Davis C.M."/>
            <person name="Simpson J.R."/>
            <person name="Lauterbach L."/>
            <person name="Steele A.D."/>
            <person name="Gui C."/>
            <person name="Meng S."/>
            <person name="Li G."/>
            <person name="Viehrig K."/>
            <person name="Ye F."/>
            <person name="Su P."/>
            <person name="Kiefer A.F."/>
            <person name="Nichols A."/>
            <person name="Cepeda A.J."/>
            <person name="Yan W."/>
            <person name="Fan B."/>
            <person name="Jiang Y."/>
            <person name="Adhikari A."/>
            <person name="Zheng C.-J."/>
            <person name="Schuster L."/>
            <person name="Cowan T.M."/>
            <person name="Smanski M.J."/>
            <person name="Chevrette M.G."/>
            <person name="De Carvalho L.P.S."/>
            <person name="Shen B."/>
        </authorList>
    </citation>
    <scope>NUCLEOTIDE SEQUENCE [LARGE SCALE GENOMIC DNA]</scope>
    <source>
        <strain evidence="2 3">NPDC001281</strain>
    </source>
</reference>
<feature type="compositionally biased region" description="Basic and acidic residues" evidence="1">
    <location>
        <begin position="96"/>
        <end position="113"/>
    </location>
</feature>
<organism evidence="2 3">
    <name type="scientific">Microtetraspora fusca</name>
    <dbReference type="NCBI Taxonomy" id="1997"/>
    <lineage>
        <taxon>Bacteria</taxon>
        <taxon>Bacillati</taxon>
        <taxon>Actinomycetota</taxon>
        <taxon>Actinomycetes</taxon>
        <taxon>Streptosporangiales</taxon>
        <taxon>Streptosporangiaceae</taxon>
        <taxon>Microtetraspora</taxon>
    </lineage>
</organism>
<accession>A0ABW6VEA8</accession>
<comment type="caution">
    <text evidence="2">The sequence shown here is derived from an EMBL/GenBank/DDBJ whole genome shotgun (WGS) entry which is preliminary data.</text>
</comment>
<dbReference type="Pfam" id="PF12083">
    <property type="entry name" value="DUF3560"/>
    <property type="match status" value="1"/>
</dbReference>
<name>A0ABW6VEA8_MICFU</name>